<evidence type="ECO:0000256" key="5">
    <source>
        <dbReference type="RuleBase" id="RU362066"/>
    </source>
</evidence>
<evidence type="ECO:0000313" key="9">
    <source>
        <dbReference type="Proteomes" id="UP000184612"/>
    </source>
</evidence>
<dbReference type="RefSeq" id="WP_084558584.1">
    <property type="nucleotide sequence ID" value="NZ_FRFD01000005.1"/>
</dbReference>
<evidence type="ECO:0000256" key="4">
    <source>
        <dbReference type="ARBA" id="ARBA00023143"/>
    </source>
</evidence>
<comment type="subunit">
    <text evidence="2 5">Homopentamer.</text>
</comment>
<dbReference type="Proteomes" id="UP000184612">
    <property type="component" value="Unassembled WGS sequence"/>
</dbReference>
<dbReference type="InterPro" id="IPR010809">
    <property type="entry name" value="FliD_C"/>
</dbReference>
<comment type="similarity">
    <text evidence="1 5">Belongs to the FliD family.</text>
</comment>
<keyword evidence="4 5" id="KW-0975">Bacterial flagellum</keyword>
<keyword evidence="5" id="KW-0964">Secreted</keyword>
<protein>
    <recommendedName>
        <fullName evidence="5">Flagellar hook-associated protein 2</fullName>
        <shortName evidence="5">HAP2</shortName>
    </recommendedName>
    <alternativeName>
        <fullName evidence="5">Flagellar cap protein</fullName>
    </alternativeName>
</protein>
<accession>A0A1M7Y7Z8</accession>
<comment type="subcellular location">
    <subcellularLocation>
        <location evidence="5">Secreted</location>
    </subcellularLocation>
    <subcellularLocation>
        <location evidence="5">Bacterial flagellum</location>
    </subcellularLocation>
</comment>
<dbReference type="GO" id="GO:0009421">
    <property type="term" value="C:bacterial-type flagellum filament cap"/>
    <property type="evidence" value="ECO:0007669"/>
    <property type="project" value="InterPro"/>
</dbReference>
<reference evidence="8 9" key="1">
    <citation type="submission" date="2016-12" db="EMBL/GenBank/DDBJ databases">
        <authorList>
            <person name="Song W.-J."/>
            <person name="Kurnit D.M."/>
        </authorList>
    </citation>
    <scope>NUCLEOTIDE SEQUENCE [LARGE SCALE GENOMIC DNA]</scope>
    <source>
        <strain evidence="8 9">DSM 12503</strain>
    </source>
</reference>
<gene>
    <name evidence="8" type="ORF">SAMN02745217_02016</name>
</gene>
<name>A0A1M7Y7Z8_9FIRM</name>
<dbReference type="GO" id="GO:0005576">
    <property type="term" value="C:extracellular region"/>
    <property type="evidence" value="ECO:0007669"/>
    <property type="project" value="UniProtKB-SubCell"/>
</dbReference>
<dbReference type="GO" id="GO:0007155">
    <property type="term" value="P:cell adhesion"/>
    <property type="evidence" value="ECO:0007669"/>
    <property type="project" value="InterPro"/>
</dbReference>
<dbReference type="OrthoDB" id="9776025at2"/>
<dbReference type="AlphaFoldDB" id="A0A1M7Y7Z8"/>
<evidence type="ECO:0000259" key="6">
    <source>
        <dbReference type="Pfam" id="PF02465"/>
    </source>
</evidence>
<dbReference type="PANTHER" id="PTHR30288">
    <property type="entry name" value="FLAGELLAR CAP/ASSEMBLY PROTEIN FLID"/>
    <property type="match status" value="1"/>
</dbReference>
<dbReference type="GO" id="GO:0071973">
    <property type="term" value="P:bacterial-type flagellum-dependent cell motility"/>
    <property type="evidence" value="ECO:0007669"/>
    <property type="project" value="TreeGrafter"/>
</dbReference>
<evidence type="ECO:0000256" key="3">
    <source>
        <dbReference type="ARBA" id="ARBA00023054"/>
    </source>
</evidence>
<dbReference type="PANTHER" id="PTHR30288:SF0">
    <property type="entry name" value="FLAGELLAR HOOK-ASSOCIATED PROTEIN 2"/>
    <property type="match status" value="1"/>
</dbReference>
<dbReference type="EMBL" id="FRFD01000005">
    <property type="protein sequence ID" value="SHO48752.1"/>
    <property type="molecule type" value="Genomic_DNA"/>
</dbReference>
<comment type="function">
    <text evidence="5">Required for morphogenesis and for the elongation of the flagellar filament by facilitating polymerization of the flagellin monomers at the tip of growing filament. Forms a capping structure, which prevents flagellin subunits (transported through the central channel of the flagellum) from leaking out without polymerization at the distal end.</text>
</comment>
<evidence type="ECO:0000259" key="7">
    <source>
        <dbReference type="Pfam" id="PF07195"/>
    </source>
</evidence>
<sequence length="771" mass="82817">MSIRMSGMISGLDTDSIIKELMTAKSAKKTKLEQQKTKLGWKQEKWADLNTKLYKLYTDQLSKVRLAGNYTAKKVTSSNENMVTATASSAAGSGSHTVEVKNLASAQYITGGKIDLKSTDTLVSKGVMDAGTIIRITSGAGSSATVKNLEVTADTTVADVVNTMKAAGLNASFDESQGRFFISGKNSGEANAFSIQTYTMDTSTSSALSTAADALKTAAGLTDSQVSSYRSLLEDLAKKQALYEDDSVTDKVTAWTNLQNAKQKVSDMEESFYTQAAKKIVSQNRLNDLNNAATGVGTEDIKKAYEDIKTAVQKSYYELDSDGKVKSPETFTEAAINSAKSALMKEATDNINKKMNEGTVNYATVDERNDAIKAEYERLYKDVYNYGTTEEEALKKKAEELYKNTLATAVSNAANSYTSTAEGSALVTAKAAELKLDTGATSISTATNQYKTAYTAYSNSISAPLAGKLKNLGLADTEMTTVNGKTSVTSSGGASDFILKKAADSTVILDGAELTTTGNTFTAAGITYNLVGAQAGTTVSVSVTNDSQATYDMVKNFVKAYNDILTEMNTLYNADSAKGYEPLTDDQKESMSDKQIELWEGKIKDSLLRRDDTLDSVLSTLRTSLQGSVTVNGKSYSLATLGITTGAYTEKGLLHIQGDPDDSTYSVNTNKLKEALSSDPDAVASALSGIFGKLYTSMQDKMKSSSISSALTFYNDKEMKNQVTDYTKQISAWETRLQDMEDRYYKQFSAMESALAKIQSSSKSLAGLLGS</sequence>
<dbReference type="InterPro" id="IPR003481">
    <property type="entry name" value="FliD_N"/>
</dbReference>
<keyword evidence="3" id="KW-0175">Coiled coil</keyword>
<organism evidence="8 9">
    <name type="scientific">Anaerocolumna xylanovorans DSM 12503</name>
    <dbReference type="NCBI Taxonomy" id="1121345"/>
    <lineage>
        <taxon>Bacteria</taxon>
        <taxon>Bacillati</taxon>
        <taxon>Bacillota</taxon>
        <taxon>Clostridia</taxon>
        <taxon>Lachnospirales</taxon>
        <taxon>Lachnospiraceae</taxon>
        <taxon>Anaerocolumna</taxon>
    </lineage>
</organism>
<evidence type="ECO:0000256" key="2">
    <source>
        <dbReference type="ARBA" id="ARBA00011255"/>
    </source>
</evidence>
<dbReference type="InterPro" id="IPR040026">
    <property type="entry name" value="FliD"/>
</dbReference>
<evidence type="ECO:0000313" key="8">
    <source>
        <dbReference type="EMBL" id="SHO48752.1"/>
    </source>
</evidence>
<dbReference type="Pfam" id="PF07195">
    <property type="entry name" value="FliD_C"/>
    <property type="match status" value="1"/>
</dbReference>
<dbReference type="STRING" id="1121345.SAMN02745217_02016"/>
<dbReference type="Pfam" id="PF02465">
    <property type="entry name" value="FliD_N"/>
    <property type="match status" value="1"/>
</dbReference>
<evidence type="ECO:0000256" key="1">
    <source>
        <dbReference type="ARBA" id="ARBA00009764"/>
    </source>
</evidence>
<feature type="domain" description="Flagellar hook-associated protein 2 C-terminal" evidence="7">
    <location>
        <begin position="502"/>
        <end position="759"/>
    </location>
</feature>
<keyword evidence="8" id="KW-0282">Flagellum</keyword>
<proteinExistence type="inferred from homology"/>
<feature type="domain" description="Flagellar hook-associated protein 2 N-terminal" evidence="6">
    <location>
        <begin position="10"/>
        <end position="107"/>
    </location>
</feature>
<keyword evidence="8" id="KW-0966">Cell projection</keyword>
<dbReference type="GO" id="GO:0009424">
    <property type="term" value="C:bacterial-type flagellum hook"/>
    <property type="evidence" value="ECO:0007669"/>
    <property type="project" value="UniProtKB-UniRule"/>
</dbReference>
<keyword evidence="9" id="KW-1185">Reference proteome</keyword>
<keyword evidence="8" id="KW-0969">Cilium</keyword>